<keyword evidence="2" id="KW-1133">Transmembrane helix</keyword>
<evidence type="ECO:0000259" key="4">
    <source>
        <dbReference type="Pfam" id="PF23357"/>
    </source>
</evidence>
<dbReference type="EMBL" id="LN879430">
    <property type="protein sequence ID" value="CUH93542.1"/>
    <property type="molecule type" value="Genomic_DNA"/>
</dbReference>
<feature type="region of interest" description="Disordered" evidence="1">
    <location>
        <begin position="1"/>
        <end position="22"/>
    </location>
</feature>
<dbReference type="KEGG" id="hsd:SD1D_2006"/>
<evidence type="ECO:0000313" key="6">
    <source>
        <dbReference type="Proteomes" id="UP000196053"/>
    </source>
</evidence>
<evidence type="ECO:0000259" key="3">
    <source>
        <dbReference type="Pfam" id="PF09822"/>
    </source>
</evidence>
<organism evidence="5 6">
    <name type="scientific">Herbinix luporum</name>
    <dbReference type="NCBI Taxonomy" id="1679721"/>
    <lineage>
        <taxon>Bacteria</taxon>
        <taxon>Bacillati</taxon>
        <taxon>Bacillota</taxon>
        <taxon>Clostridia</taxon>
        <taxon>Lachnospirales</taxon>
        <taxon>Lachnospiraceae</taxon>
        <taxon>Herbinix</taxon>
    </lineage>
</organism>
<dbReference type="AlphaFoldDB" id="A0A0K8J898"/>
<name>A0A0K8J898_9FIRM</name>
<dbReference type="InterPro" id="IPR055396">
    <property type="entry name" value="DUF7088"/>
</dbReference>
<feature type="domain" description="ABC-type uncharacterised transport system" evidence="3">
    <location>
        <begin position="235"/>
        <end position="381"/>
    </location>
</feature>
<keyword evidence="6" id="KW-1185">Reference proteome</keyword>
<dbReference type="OrthoDB" id="9766228at2"/>
<keyword evidence="2" id="KW-0472">Membrane</keyword>
<dbReference type="Pfam" id="PF23357">
    <property type="entry name" value="DUF7088"/>
    <property type="match status" value="1"/>
</dbReference>
<evidence type="ECO:0000313" key="5">
    <source>
        <dbReference type="EMBL" id="CUH93542.1"/>
    </source>
</evidence>
<feature type="transmembrane region" description="Helical" evidence="2">
    <location>
        <begin position="43"/>
        <end position="67"/>
    </location>
</feature>
<gene>
    <name evidence="5" type="ORF">SD1D_2006</name>
</gene>
<protein>
    <submittedName>
        <fullName evidence="5">Uncharacterized protein</fullName>
    </submittedName>
</protein>
<feature type="transmembrane region" description="Helical" evidence="2">
    <location>
        <begin position="473"/>
        <end position="497"/>
    </location>
</feature>
<feature type="compositionally biased region" description="Low complexity" evidence="1">
    <location>
        <begin position="1"/>
        <end position="16"/>
    </location>
</feature>
<feature type="domain" description="DUF7088" evidence="4">
    <location>
        <begin position="79"/>
        <end position="165"/>
    </location>
</feature>
<sequence>MSNNNQNKDMINNQNELNKDDNNMNNKNGFFKEIKASFTGRKFVSGAYVSIISAIVIILVLLANLIITEFDLKIDLSSEGIYTLTKETKEYIKNMEDEVTIYYLIEAGNEAPMFQRIAEKFDSLSDHITLKQKDPIQYPTFTKEYVDDEVSLNSFLVVNERTKQAKYVDYNDMLVQEFNQQYFQYYTVGIDVEGQLISAIQYVTNPDLPVVYYTVGHEEYEIGSLFNEIMSKMNIDILPLQTLTVEKVPDDCNVLLINAPKLDFSDAELNMIKEYMAAGGNVVIVMDYQTQDFANLNSLINYYGIQMEKGIICEGDTDMFVPLYPRYIVPKVLEHDITKGLYNSNRIVVTPKSSGLRIMDNIKSSLTVEPLLETSDKSYSKINDNPETLMKEEGDIEGPFYIGLKSSDTFNNVTSNMVVYTSEMIFDDNMLSSYGNFHLLVNTIGNLVGELETISVRARYLYPEPLNITQKPALIWAAIAIVILPVIILTSGVIVVVKRRKR</sequence>
<evidence type="ECO:0000256" key="2">
    <source>
        <dbReference type="SAM" id="Phobius"/>
    </source>
</evidence>
<keyword evidence="2" id="KW-0812">Transmembrane</keyword>
<accession>A0A0K8J898</accession>
<proteinExistence type="predicted"/>
<dbReference type="InterPro" id="IPR019196">
    <property type="entry name" value="ABC_transp_unknown"/>
</dbReference>
<dbReference type="Proteomes" id="UP000196053">
    <property type="component" value="Chromosome I"/>
</dbReference>
<dbReference type="Pfam" id="PF09822">
    <property type="entry name" value="ABC_transp_aux"/>
    <property type="match status" value="1"/>
</dbReference>
<evidence type="ECO:0000256" key="1">
    <source>
        <dbReference type="SAM" id="MobiDB-lite"/>
    </source>
</evidence>
<reference evidence="6" key="1">
    <citation type="submission" date="2015-09" db="EMBL/GenBank/DDBJ databases">
        <authorList>
            <person name="Wibberg D."/>
        </authorList>
    </citation>
    <scope>NUCLEOTIDE SEQUENCE [LARGE SCALE GENOMIC DNA]</scope>
    <source>
        <strain evidence="6">SD1D</strain>
    </source>
</reference>
<dbReference type="RefSeq" id="WP_058258778.1">
    <property type="nucleotide sequence ID" value="NZ_LN879430.1"/>
</dbReference>